<dbReference type="Proteomes" id="UP000030765">
    <property type="component" value="Unassembled WGS sequence"/>
</dbReference>
<gene>
    <name evidence="2" type="ORF">ZHAS_00009570</name>
</gene>
<dbReference type="EnsemblMetazoa" id="ASIC009570-RA">
    <property type="protein sequence ID" value="ASIC009570-PA"/>
    <property type="gene ID" value="ASIC009570"/>
</dbReference>
<dbReference type="EMBL" id="ATLV01017190">
    <property type="status" value="NOT_ANNOTATED_CDS"/>
    <property type="molecule type" value="Genomic_DNA"/>
</dbReference>
<evidence type="ECO:0000313" key="4">
    <source>
        <dbReference type="Proteomes" id="UP000030765"/>
    </source>
</evidence>
<dbReference type="VEuPathDB" id="VectorBase:ASIC009570"/>
<accession>A0A084VVK0</accession>
<sequence length="116" mass="11917">MVPHLTTASFCSDSVEQNVVPIADSSDGSGAGQLRDESPEASNSIESGPANATANANEALNETGRPSMDIPLAVPAVAEDLNDHQPVVAAGAGAMEGGPVGLSFNHRTIRLRIRKL</sequence>
<protein>
    <submittedName>
        <fullName evidence="2 3">Uncharacterized protein</fullName>
    </submittedName>
</protein>
<keyword evidence="4" id="KW-1185">Reference proteome</keyword>
<organism evidence="2">
    <name type="scientific">Anopheles sinensis</name>
    <name type="common">Mosquito</name>
    <dbReference type="NCBI Taxonomy" id="74873"/>
    <lineage>
        <taxon>Eukaryota</taxon>
        <taxon>Metazoa</taxon>
        <taxon>Ecdysozoa</taxon>
        <taxon>Arthropoda</taxon>
        <taxon>Hexapoda</taxon>
        <taxon>Insecta</taxon>
        <taxon>Pterygota</taxon>
        <taxon>Neoptera</taxon>
        <taxon>Endopterygota</taxon>
        <taxon>Diptera</taxon>
        <taxon>Nematocera</taxon>
        <taxon>Culicoidea</taxon>
        <taxon>Culicidae</taxon>
        <taxon>Anophelinae</taxon>
        <taxon>Anopheles</taxon>
    </lineage>
</organism>
<name>A0A084VVK0_ANOSI</name>
<evidence type="ECO:0000313" key="3">
    <source>
        <dbReference type="EnsemblMetazoa" id="ASIC009570-PA"/>
    </source>
</evidence>
<feature type="region of interest" description="Disordered" evidence="1">
    <location>
        <begin position="21"/>
        <end position="68"/>
    </location>
</feature>
<proteinExistence type="predicted"/>
<reference evidence="2 4" key="1">
    <citation type="journal article" date="2014" name="BMC Genomics">
        <title>Genome sequence of Anopheles sinensis provides insight into genetics basis of mosquito competence for malaria parasites.</title>
        <authorList>
            <person name="Zhou D."/>
            <person name="Zhang D."/>
            <person name="Ding G."/>
            <person name="Shi L."/>
            <person name="Hou Q."/>
            <person name="Ye Y."/>
            <person name="Xu Y."/>
            <person name="Zhou H."/>
            <person name="Xiong C."/>
            <person name="Li S."/>
            <person name="Yu J."/>
            <person name="Hong S."/>
            <person name="Yu X."/>
            <person name="Zou P."/>
            <person name="Chen C."/>
            <person name="Chang X."/>
            <person name="Wang W."/>
            <person name="Lv Y."/>
            <person name="Sun Y."/>
            <person name="Ma L."/>
            <person name="Shen B."/>
            <person name="Zhu C."/>
        </authorList>
    </citation>
    <scope>NUCLEOTIDE SEQUENCE [LARGE SCALE GENOMIC DNA]</scope>
</reference>
<reference evidence="3" key="2">
    <citation type="submission" date="2020-05" db="UniProtKB">
        <authorList>
            <consortium name="EnsemblMetazoa"/>
        </authorList>
    </citation>
    <scope>IDENTIFICATION</scope>
</reference>
<dbReference type="AlphaFoldDB" id="A0A084VVK0"/>
<evidence type="ECO:0000256" key="1">
    <source>
        <dbReference type="SAM" id="MobiDB-lite"/>
    </source>
</evidence>
<dbReference type="EMBL" id="KE525157">
    <property type="protein sequence ID" value="KFB41994.1"/>
    <property type="molecule type" value="Genomic_DNA"/>
</dbReference>
<feature type="compositionally biased region" description="Low complexity" evidence="1">
    <location>
        <begin position="50"/>
        <end position="63"/>
    </location>
</feature>
<evidence type="ECO:0000313" key="2">
    <source>
        <dbReference type="EMBL" id="KFB41994.1"/>
    </source>
</evidence>